<evidence type="ECO:0000256" key="2">
    <source>
        <dbReference type="PROSITE-ProRule" id="PRU00259"/>
    </source>
</evidence>
<dbReference type="SMART" id="SM00185">
    <property type="entry name" value="ARM"/>
    <property type="match status" value="1"/>
</dbReference>
<dbReference type="PROSITE" id="PS50176">
    <property type="entry name" value="ARM_REPEAT"/>
    <property type="match status" value="1"/>
</dbReference>
<reference evidence="3" key="1">
    <citation type="submission" date="2022-10" db="EMBL/GenBank/DDBJ databases">
        <title>Novel sulphate-reducing endosymbionts in the free-living metamonad Anaeramoeba.</title>
        <authorList>
            <person name="Jerlstrom-Hultqvist J."/>
            <person name="Cepicka I."/>
            <person name="Gallot-Lavallee L."/>
            <person name="Salas-Leiva D."/>
            <person name="Curtis B.A."/>
            <person name="Zahonova K."/>
            <person name="Pipaliya S."/>
            <person name="Dacks J."/>
            <person name="Roger A.J."/>
        </authorList>
    </citation>
    <scope>NUCLEOTIDE SEQUENCE</scope>
    <source>
        <strain evidence="3">BMAN</strain>
    </source>
</reference>
<feature type="repeat" description="ARM" evidence="2">
    <location>
        <begin position="35"/>
        <end position="79"/>
    </location>
</feature>
<dbReference type="PANTHER" id="PTHR22895:SF0">
    <property type="entry name" value="ARMADILLO REPEAT-CONTAINING PROTEIN 6"/>
    <property type="match status" value="1"/>
</dbReference>
<dbReference type="InterPro" id="IPR011989">
    <property type="entry name" value="ARM-like"/>
</dbReference>
<proteinExistence type="predicted"/>
<evidence type="ECO:0000313" key="3">
    <source>
        <dbReference type="EMBL" id="KAJ5076190.1"/>
    </source>
</evidence>
<name>A0A9Q0LRZ3_ANAIG</name>
<dbReference type="AlphaFoldDB" id="A0A9Q0LRZ3"/>
<keyword evidence="4" id="KW-1185">Reference proteome</keyword>
<comment type="caution">
    <text evidence="3">The sequence shown here is derived from an EMBL/GenBank/DDBJ whole genome shotgun (WGS) entry which is preliminary data.</text>
</comment>
<dbReference type="EMBL" id="JAPDFW010000063">
    <property type="protein sequence ID" value="KAJ5076190.1"/>
    <property type="molecule type" value="Genomic_DNA"/>
</dbReference>
<dbReference type="Proteomes" id="UP001149090">
    <property type="component" value="Unassembled WGS sequence"/>
</dbReference>
<evidence type="ECO:0000256" key="1">
    <source>
        <dbReference type="ARBA" id="ARBA00022737"/>
    </source>
</evidence>
<dbReference type="InterPro" id="IPR016024">
    <property type="entry name" value="ARM-type_fold"/>
</dbReference>
<accession>A0A9Q0LRZ3</accession>
<dbReference type="Pfam" id="PF00514">
    <property type="entry name" value="Arm"/>
    <property type="match status" value="1"/>
</dbReference>
<keyword evidence="1" id="KW-0677">Repeat</keyword>
<evidence type="ECO:0000313" key="4">
    <source>
        <dbReference type="Proteomes" id="UP001149090"/>
    </source>
</evidence>
<gene>
    <name evidence="3" type="ORF">M0811_07054</name>
</gene>
<dbReference type="OrthoDB" id="7537227at2759"/>
<dbReference type="InterPro" id="IPR000225">
    <property type="entry name" value="Armadillo"/>
</dbReference>
<organism evidence="3 4">
    <name type="scientific">Anaeramoeba ignava</name>
    <name type="common">Anaerobic marine amoeba</name>
    <dbReference type="NCBI Taxonomy" id="1746090"/>
    <lineage>
        <taxon>Eukaryota</taxon>
        <taxon>Metamonada</taxon>
        <taxon>Anaeramoebidae</taxon>
        <taxon>Anaeramoeba</taxon>
    </lineage>
</organism>
<dbReference type="Gene3D" id="1.25.10.10">
    <property type="entry name" value="Leucine-rich Repeat Variant"/>
    <property type="match status" value="1"/>
</dbReference>
<protein>
    <submittedName>
        <fullName evidence="3">Protein aardvark</fullName>
    </submittedName>
</protein>
<dbReference type="PANTHER" id="PTHR22895">
    <property type="entry name" value="ARMADILLO REPEAT-CONTAINING PROTEIN 6"/>
    <property type="match status" value="1"/>
</dbReference>
<dbReference type="SUPFAM" id="SSF48371">
    <property type="entry name" value="ARM repeat"/>
    <property type="match status" value="1"/>
</dbReference>
<sequence length="108" mass="12294">MKFHPKNGELQANACGSLWNLAVNEENKRIIAQNQGIKLILNSMINHKNNEKVLKYACGALANIASIEENIEQLKNQQLKEILDFIFQNYSNEPSIIKQATRLSTRIN</sequence>